<feature type="domain" description="DNA polymerase alpha/delta/epsilon subunit B" evidence="9">
    <location>
        <begin position="244"/>
        <end position="438"/>
    </location>
</feature>
<dbReference type="PANTHER" id="PTHR12708">
    <property type="entry name" value="DNA POLYMERASE EPSILON SUBUNIT B"/>
    <property type="match status" value="1"/>
</dbReference>
<protein>
    <recommendedName>
        <fullName evidence="3">DNA polymerase epsilon subunit B</fullName>
    </recommendedName>
    <alternativeName>
        <fullName evidence="7">DNA polymerase II subunit 2</fullName>
    </alternativeName>
</protein>
<evidence type="ECO:0000256" key="1">
    <source>
        <dbReference type="ARBA" id="ARBA00004123"/>
    </source>
</evidence>
<dbReference type="EMBL" id="LSSK01000098">
    <property type="protein sequence ID" value="OMH85263.1"/>
    <property type="molecule type" value="Genomic_DNA"/>
</dbReference>
<sequence>MSRLDLEDRMNHSTVTGSAVGGSQNTSFSLPRVNERDLIRVISAVQSNGTMLDKGSLDVGLSGEKNVMPFKPFGKSNMVSFPEAKIELFRQRYDLIRQRIQRNETHLHETPMGNMWGKYRLIDSIVSLKGREYEDFVVFGMLSQHEEGVYYLEDKESNVRLNLGDVHLGSIDDFGIITESAFVLVQGQLSDNIFNVKKINLPPYEQRRATMSVYPDMNFFGRTNFGLDKTALKAIESIDDNGAFLFLSDVWLDDQETIAALRRLFNGFSTSKLPLAFVLSGNFCSTPYVAGSGASSKYKGLASLICEFPELSRKCHFIFVPGPNDPWNMGALPYPPLSTYLVEKIKTRVPKSTFSANPTRIQFCSQEIVVFREDLVKKMRRNCVVWPKSSDTLFEENVKELVVKTIISQSHLSPFPLRVEPVLWEYDHSLRLYPNPDLPSTRLNTSLPSSISRLPTLSTSILNLGYGSALLLLTLIQDSQLEYQVCDIESQNQVFQAFSIVSGEL</sequence>
<dbReference type="GO" id="GO:0008622">
    <property type="term" value="C:epsilon DNA polymerase complex"/>
    <property type="evidence" value="ECO:0007669"/>
    <property type="project" value="InterPro"/>
</dbReference>
<evidence type="ECO:0000256" key="5">
    <source>
        <dbReference type="ARBA" id="ARBA00023125"/>
    </source>
</evidence>
<evidence type="ECO:0000313" key="10">
    <source>
        <dbReference type="EMBL" id="OMH85263.1"/>
    </source>
</evidence>
<feature type="compositionally biased region" description="Polar residues" evidence="8">
    <location>
        <begin position="12"/>
        <end position="27"/>
    </location>
</feature>
<dbReference type="AlphaFoldDB" id="A0A1R1PWH4"/>
<dbReference type="GO" id="GO:0042276">
    <property type="term" value="P:error-prone translesion synthesis"/>
    <property type="evidence" value="ECO:0007669"/>
    <property type="project" value="TreeGrafter"/>
</dbReference>
<evidence type="ECO:0000259" key="9">
    <source>
        <dbReference type="Pfam" id="PF04042"/>
    </source>
</evidence>
<dbReference type="GO" id="GO:0006261">
    <property type="term" value="P:DNA-templated DNA replication"/>
    <property type="evidence" value="ECO:0007669"/>
    <property type="project" value="InterPro"/>
</dbReference>
<organism evidence="10 11">
    <name type="scientific">Zancudomyces culisetae</name>
    <name type="common">Gut fungus</name>
    <name type="synonym">Smittium culisetae</name>
    <dbReference type="NCBI Taxonomy" id="1213189"/>
    <lineage>
        <taxon>Eukaryota</taxon>
        <taxon>Fungi</taxon>
        <taxon>Fungi incertae sedis</taxon>
        <taxon>Zoopagomycota</taxon>
        <taxon>Kickxellomycotina</taxon>
        <taxon>Harpellomycetes</taxon>
        <taxon>Harpellales</taxon>
        <taxon>Legeriomycetaceae</taxon>
        <taxon>Zancudomyces</taxon>
    </lineage>
</organism>
<name>A0A1R1PWH4_ZANCU</name>
<evidence type="ECO:0000256" key="2">
    <source>
        <dbReference type="ARBA" id="ARBA00009560"/>
    </source>
</evidence>
<keyword evidence="6" id="KW-0539">Nucleus</keyword>
<dbReference type="InterPro" id="IPR016266">
    <property type="entry name" value="POLE2"/>
</dbReference>
<evidence type="ECO:0000256" key="7">
    <source>
        <dbReference type="ARBA" id="ARBA00032930"/>
    </source>
</evidence>
<comment type="caution">
    <text evidence="10">The sequence shown here is derived from an EMBL/GenBank/DDBJ whole genome shotgun (WGS) entry which is preliminary data.</text>
</comment>
<dbReference type="Proteomes" id="UP000188320">
    <property type="component" value="Unassembled WGS sequence"/>
</dbReference>
<keyword evidence="11" id="KW-1185">Reference proteome</keyword>
<keyword evidence="4" id="KW-0235">DNA replication</keyword>
<gene>
    <name evidence="10" type="ORF">AX774_g1188</name>
</gene>
<comment type="subcellular location">
    <subcellularLocation>
        <location evidence="1">Nucleus</location>
    </subcellularLocation>
</comment>
<dbReference type="InterPro" id="IPR007185">
    <property type="entry name" value="DNA_pol_a/d/e_bsu"/>
</dbReference>
<proteinExistence type="inferred from homology"/>
<dbReference type="GO" id="GO:0003677">
    <property type="term" value="F:DNA binding"/>
    <property type="evidence" value="ECO:0007669"/>
    <property type="project" value="UniProtKB-KW"/>
</dbReference>
<reference evidence="11" key="1">
    <citation type="submission" date="2017-01" db="EMBL/GenBank/DDBJ databases">
        <authorList>
            <person name="Wang Y."/>
            <person name="White M."/>
            <person name="Kvist S."/>
            <person name="Moncalvo J.-M."/>
        </authorList>
    </citation>
    <scope>NUCLEOTIDE SEQUENCE [LARGE SCALE GENOMIC DNA]</scope>
    <source>
        <strain evidence="11">COL-18-3</strain>
    </source>
</reference>
<dbReference type="OrthoDB" id="10254730at2759"/>
<dbReference type="Pfam" id="PF04042">
    <property type="entry name" value="DNA_pol_E_B"/>
    <property type="match status" value="1"/>
</dbReference>
<dbReference type="PANTHER" id="PTHR12708:SF0">
    <property type="entry name" value="DNA POLYMERASE EPSILON SUBUNIT 2"/>
    <property type="match status" value="1"/>
</dbReference>
<keyword evidence="5" id="KW-0238">DNA-binding</keyword>
<evidence type="ECO:0000256" key="6">
    <source>
        <dbReference type="ARBA" id="ARBA00023242"/>
    </source>
</evidence>
<evidence type="ECO:0000313" key="11">
    <source>
        <dbReference type="Proteomes" id="UP000188320"/>
    </source>
</evidence>
<comment type="similarity">
    <text evidence="2">Belongs to the DNA polymerase epsilon subunit B family.</text>
</comment>
<feature type="region of interest" description="Disordered" evidence="8">
    <location>
        <begin position="1"/>
        <end position="27"/>
    </location>
</feature>
<evidence type="ECO:0000256" key="3">
    <source>
        <dbReference type="ARBA" id="ARBA00016011"/>
    </source>
</evidence>
<evidence type="ECO:0000256" key="8">
    <source>
        <dbReference type="SAM" id="MobiDB-lite"/>
    </source>
</evidence>
<feature type="compositionally biased region" description="Basic and acidic residues" evidence="8">
    <location>
        <begin position="1"/>
        <end position="11"/>
    </location>
</feature>
<accession>A0A1R1PWH4</accession>
<evidence type="ECO:0000256" key="4">
    <source>
        <dbReference type="ARBA" id="ARBA00022705"/>
    </source>
</evidence>